<evidence type="ECO:0000313" key="2">
    <source>
        <dbReference type="Proteomes" id="UP001184230"/>
    </source>
</evidence>
<name>A0ABU1NG35_9BURK</name>
<comment type="caution">
    <text evidence="1">The sequence shown here is derived from an EMBL/GenBank/DDBJ whole genome shotgun (WGS) entry which is preliminary data.</text>
</comment>
<dbReference type="RefSeq" id="WP_309902478.1">
    <property type="nucleotide sequence ID" value="NZ_JAVDRF010000005.1"/>
</dbReference>
<protein>
    <recommendedName>
        <fullName evidence="3">Helix-turn-helix domain-containing protein</fullName>
    </recommendedName>
</protein>
<proteinExistence type="predicted"/>
<evidence type="ECO:0008006" key="3">
    <source>
        <dbReference type="Google" id="ProtNLM"/>
    </source>
</evidence>
<keyword evidence="2" id="KW-1185">Reference proteome</keyword>
<gene>
    <name evidence="1" type="ORF">J2739_002743</name>
</gene>
<accession>A0ABU1NG35</accession>
<evidence type="ECO:0000313" key="1">
    <source>
        <dbReference type="EMBL" id="MDR6536970.1"/>
    </source>
</evidence>
<organism evidence="1 2">
    <name type="scientific">Variovorax soli</name>
    <dbReference type="NCBI Taxonomy" id="376815"/>
    <lineage>
        <taxon>Bacteria</taxon>
        <taxon>Pseudomonadati</taxon>
        <taxon>Pseudomonadota</taxon>
        <taxon>Betaproteobacteria</taxon>
        <taxon>Burkholderiales</taxon>
        <taxon>Comamonadaceae</taxon>
        <taxon>Variovorax</taxon>
    </lineage>
</organism>
<dbReference type="EMBL" id="JAVDRF010000005">
    <property type="protein sequence ID" value="MDR6536970.1"/>
    <property type="molecule type" value="Genomic_DNA"/>
</dbReference>
<sequence length="99" mass="10925">MTLDQFHTIDAETDRIRANVETTAAVLRAAAIDQEMVVSGDGRIGEKDAAKLIGYSAGYLKALRLGGEGPVHFSMGMRGRVSYRFEHLASWIEMARNVR</sequence>
<reference evidence="1 2" key="1">
    <citation type="submission" date="2023-07" db="EMBL/GenBank/DDBJ databases">
        <title>Sorghum-associated microbial communities from plants grown in Nebraska, USA.</title>
        <authorList>
            <person name="Schachtman D."/>
        </authorList>
    </citation>
    <scope>NUCLEOTIDE SEQUENCE [LARGE SCALE GENOMIC DNA]</scope>
    <source>
        <strain evidence="1 2">DS1781</strain>
    </source>
</reference>
<dbReference type="Proteomes" id="UP001184230">
    <property type="component" value="Unassembled WGS sequence"/>
</dbReference>